<dbReference type="RefSeq" id="WP_332427865.1">
    <property type="nucleotide sequence ID" value="NZ_JBHSPT010000118.1"/>
</dbReference>
<dbReference type="EMBL" id="JBHSPT010000118">
    <property type="protein sequence ID" value="MFC6060360.1"/>
    <property type="molecule type" value="Genomic_DNA"/>
</dbReference>
<name>A0ABW1M9Q8_9ACTN</name>
<protein>
    <recommendedName>
        <fullName evidence="3">YCII-related domain-containing protein</fullName>
    </recommendedName>
</protein>
<dbReference type="Proteomes" id="UP001596242">
    <property type="component" value="Unassembled WGS sequence"/>
</dbReference>
<evidence type="ECO:0000313" key="2">
    <source>
        <dbReference type="Proteomes" id="UP001596242"/>
    </source>
</evidence>
<keyword evidence="2" id="KW-1185">Reference proteome</keyword>
<sequence length="94" mass="10995">MNRIVYLLVHRHHMSVEPEDVAPDFMEDGEPLFWDDSEDSFKVLGLYSSRQLAEERIERARALPGFRRSPNGFFVHEYVLDTICWPDGFHVGKS</sequence>
<accession>A0ABW1M9Q8</accession>
<evidence type="ECO:0000313" key="1">
    <source>
        <dbReference type="EMBL" id="MFC6060360.1"/>
    </source>
</evidence>
<evidence type="ECO:0008006" key="3">
    <source>
        <dbReference type="Google" id="ProtNLM"/>
    </source>
</evidence>
<proteinExistence type="predicted"/>
<comment type="caution">
    <text evidence="1">The sequence shown here is derived from an EMBL/GenBank/DDBJ whole genome shotgun (WGS) entry which is preliminary data.</text>
</comment>
<gene>
    <name evidence="1" type="ORF">ACFP50_34665</name>
</gene>
<organism evidence="1 2">
    <name type="scientific">Streptomyces pratens</name>
    <dbReference type="NCBI Taxonomy" id="887456"/>
    <lineage>
        <taxon>Bacteria</taxon>
        <taxon>Bacillati</taxon>
        <taxon>Actinomycetota</taxon>
        <taxon>Actinomycetes</taxon>
        <taxon>Kitasatosporales</taxon>
        <taxon>Streptomycetaceae</taxon>
        <taxon>Streptomyces</taxon>
    </lineage>
</organism>
<reference evidence="2" key="1">
    <citation type="journal article" date="2019" name="Int. J. Syst. Evol. Microbiol.">
        <title>The Global Catalogue of Microorganisms (GCM) 10K type strain sequencing project: providing services to taxonomists for standard genome sequencing and annotation.</title>
        <authorList>
            <consortium name="The Broad Institute Genomics Platform"/>
            <consortium name="The Broad Institute Genome Sequencing Center for Infectious Disease"/>
            <person name="Wu L."/>
            <person name="Ma J."/>
        </authorList>
    </citation>
    <scope>NUCLEOTIDE SEQUENCE [LARGE SCALE GENOMIC DNA]</scope>
    <source>
        <strain evidence="2">JCM 12763</strain>
    </source>
</reference>